<dbReference type="EMBL" id="BONI01000040">
    <property type="protein sequence ID" value="GIG07891.1"/>
    <property type="molecule type" value="Genomic_DNA"/>
</dbReference>
<reference evidence="1 2" key="1">
    <citation type="submission" date="2021-01" db="EMBL/GenBank/DDBJ databases">
        <title>Whole genome shotgun sequence of Catellatospora coxensis NBRC 107359.</title>
        <authorList>
            <person name="Komaki H."/>
            <person name="Tamura T."/>
        </authorList>
    </citation>
    <scope>NUCLEOTIDE SEQUENCE [LARGE SCALE GENOMIC DNA]</scope>
    <source>
        <strain evidence="1 2">NBRC 107359</strain>
    </source>
</reference>
<dbReference type="RefSeq" id="WP_203694227.1">
    <property type="nucleotide sequence ID" value="NZ_BAAALC010000026.1"/>
</dbReference>
<evidence type="ECO:0000313" key="2">
    <source>
        <dbReference type="Proteomes" id="UP000630887"/>
    </source>
</evidence>
<name>A0A8J3P891_9ACTN</name>
<evidence type="ECO:0000313" key="1">
    <source>
        <dbReference type="EMBL" id="GIG07891.1"/>
    </source>
</evidence>
<dbReference type="InterPro" id="IPR036390">
    <property type="entry name" value="WH_DNA-bd_sf"/>
</dbReference>
<protein>
    <submittedName>
        <fullName evidence="1">Uncharacterized protein</fullName>
    </submittedName>
</protein>
<keyword evidence="2" id="KW-1185">Reference proteome</keyword>
<dbReference type="InterPro" id="IPR036388">
    <property type="entry name" value="WH-like_DNA-bd_sf"/>
</dbReference>
<gene>
    <name evidence="1" type="ORF">Cco03nite_45910</name>
</gene>
<dbReference type="Gene3D" id="1.10.10.10">
    <property type="entry name" value="Winged helix-like DNA-binding domain superfamily/Winged helix DNA-binding domain"/>
    <property type="match status" value="1"/>
</dbReference>
<proteinExistence type="predicted"/>
<organism evidence="1 2">
    <name type="scientific">Catellatospora coxensis</name>
    <dbReference type="NCBI Taxonomy" id="310354"/>
    <lineage>
        <taxon>Bacteria</taxon>
        <taxon>Bacillati</taxon>
        <taxon>Actinomycetota</taxon>
        <taxon>Actinomycetes</taxon>
        <taxon>Micromonosporales</taxon>
        <taxon>Micromonosporaceae</taxon>
        <taxon>Catellatospora</taxon>
    </lineage>
</organism>
<dbReference type="AlphaFoldDB" id="A0A8J3P891"/>
<dbReference type="Proteomes" id="UP000630887">
    <property type="component" value="Unassembled WGS sequence"/>
</dbReference>
<sequence>MKPLHAPILATYSESRARIYRTLLSAPERDWSVGDLAARLPEVSVEAVRTTLYLLLGDHLVEPVAHRRSLTLRLTDAGRSMVRQIAARWEESPRERGDES</sequence>
<accession>A0A8J3P891</accession>
<dbReference type="SUPFAM" id="SSF46785">
    <property type="entry name" value="Winged helix' DNA-binding domain"/>
    <property type="match status" value="1"/>
</dbReference>
<comment type="caution">
    <text evidence="1">The sequence shown here is derived from an EMBL/GenBank/DDBJ whole genome shotgun (WGS) entry which is preliminary data.</text>
</comment>